<dbReference type="Gene3D" id="3.30.70.930">
    <property type="match status" value="1"/>
</dbReference>
<dbReference type="KEGG" id="txa:HQN79_04120"/>
<name>A0A7D4NK12_9GAMM</name>
<protein>
    <recommendedName>
        <fullName evidence="3">YKOF-related Family</fullName>
    </recommendedName>
</protein>
<dbReference type="SUPFAM" id="SSF89957">
    <property type="entry name" value="MTH1187/YkoF-like"/>
    <property type="match status" value="1"/>
</dbReference>
<evidence type="ECO:0000313" key="1">
    <source>
        <dbReference type="EMBL" id="QKI88809.1"/>
    </source>
</evidence>
<dbReference type="InterPro" id="IPR029756">
    <property type="entry name" value="MTH1187/YkoF-like"/>
</dbReference>
<reference evidence="1 2" key="1">
    <citation type="submission" date="2020-05" db="EMBL/GenBank/DDBJ databases">
        <title>Thiomicrorhabdus sediminis sp.nov. and Thiomicrorhabdus xiamenensis sp.nov., novel sulfur-oxidizing bacteria isolated from coastal sediment.</title>
        <authorList>
            <person name="Liu X."/>
        </authorList>
    </citation>
    <scope>NUCLEOTIDE SEQUENCE [LARGE SCALE GENOMIC DNA]</scope>
    <source>
        <strain evidence="1 2">G2</strain>
    </source>
</reference>
<evidence type="ECO:0008006" key="3">
    <source>
        <dbReference type="Google" id="ProtNLM"/>
    </source>
</evidence>
<gene>
    <name evidence="1" type="ORF">HQN79_04120</name>
</gene>
<evidence type="ECO:0000313" key="2">
    <source>
        <dbReference type="Proteomes" id="UP000504724"/>
    </source>
</evidence>
<accession>A0A7D4NK12</accession>
<keyword evidence="2" id="KW-1185">Reference proteome</keyword>
<dbReference type="AlphaFoldDB" id="A0A7D4NK12"/>
<dbReference type="EMBL" id="CP054020">
    <property type="protein sequence ID" value="QKI88809.1"/>
    <property type="molecule type" value="Genomic_DNA"/>
</dbReference>
<dbReference type="RefSeq" id="WP_173284422.1">
    <property type="nucleotide sequence ID" value="NZ_CP054020.1"/>
</dbReference>
<organism evidence="1 2">
    <name type="scientific">Thiomicrorhabdus xiamenensis</name>
    <dbReference type="NCBI Taxonomy" id="2739063"/>
    <lineage>
        <taxon>Bacteria</taxon>
        <taxon>Pseudomonadati</taxon>
        <taxon>Pseudomonadota</taxon>
        <taxon>Gammaproteobacteria</taxon>
        <taxon>Thiotrichales</taxon>
        <taxon>Piscirickettsiaceae</taxon>
        <taxon>Thiomicrorhabdus</taxon>
    </lineage>
</organism>
<proteinExistence type="predicted"/>
<dbReference type="Proteomes" id="UP000504724">
    <property type="component" value="Chromosome"/>
</dbReference>
<sequence length="82" mass="9278">MKVSVDISLYPLKSAYREPIKEFIGRLSAYTNLEISYGSMSTVVYGDYAEIMSMLEKEIETTLETLPKSIFIIKLSGGCREQ</sequence>